<name>A0A3A9AHR8_9FIRM</name>
<dbReference type="PANTHER" id="PTHR12227">
    <property type="entry name" value="GLYCERATE KINASE"/>
    <property type="match status" value="1"/>
</dbReference>
<dbReference type="Gene3D" id="3.40.1480.10">
    <property type="entry name" value="MOFRL domain"/>
    <property type="match status" value="1"/>
</dbReference>
<proteinExistence type="predicted"/>
<keyword evidence="3" id="KW-0808">Transferase</keyword>
<reference evidence="3 4" key="1">
    <citation type="submission" date="2018-09" db="EMBL/GenBank/DDBJ databases">
        <title>Murine metabolic-syndrome-specific gut microbial biobank.</title>
        <authorList>
            <person name="Liu C."/>
        </authorList>
    </citation>
    <scope>NUCLEOTIDE SEQUENCE [LARGE SCALE GENOMIC DNA]</scope>
    <source>
        <strain evidence="3 4">0.1xD8-82</strain>
    </source>
</reference>
<organism evidence="3 4">
    <name type="scientific">Parablautia intestinalis</name>
    <dbReference type="NCBI Taxonomy" id="2320100"/>
    <lineage>
        <taxon>Bacteria</taxon>
        <taxon>Bacillati</taxon>
        <taxon>Bacillota</taxon>
        <taxon>Clostridia</taxon>
        <taxon>Lachnospirales</taxon>
        <taxon>Lachnospiraceae</taxon>
        <taxon>Parablautia</taxon>
    </lineage>
</organism>
<dbReference type="Gene3D" id="3.40.50.10180">
    <property type="entry name" value="Glycerate kinase, MOFRL-like N-terminal domain"/>
    <property type="match status" value="1"/>
</dbReference>
<evidence type="ECO:0000259" key="1">
    <source>
        <dbReference type="Pfam" id="PF05161"/>
    </source>
</evidence>
<dbReference type="AlphaFoldDB" id="A0A3A9AHR8"/>
<keyword evidence="4" id="KW-1185">Reference proteome</keyword>
<dbReference type="InterPro" id="IPR007835">
    <property type="entry name" value="MOFRL"/>
</dbReference>
<dbReference type="Proteomes" id="UP000280696">
    <property type="component" value="Unassembled WGS sequence"/>
</dbReference>
<comment type="caution">
    <text evidence="3">The sequence shown here is derived from an EMBL/GenBank/DDBJ whole genome shotgun (WGS) entry which is preliminary data.</text>
</comment>
<accession>A0A3A9AHR8</accession>
<dbReference type="GO" id="GO:0008887">
    <property type="term" value="F:glycerate kinase activity"/>
    <property type="evidence" value="ECO:0007669"/>
    <property type="project" value="InterPro"/>
</dbReference>
<keyword evidence="3" id="KW-0418">Kinase</keyword>
<dbReference type="Pfam" id="PF05161">
    <property type="entry name" value="MOFRL"/>
    <property type="match status" value="1"/>
</dbReference>
<dbReference type="PANTHER" id="PTHR12227:SF0">
    <property type="entry name" value="GLYCERATE KINASE"/>
    <property type="match status" value="1"/>
</dbReference>
<dbReference type="InterPro" id="IPR025286">
    <property type="entry name" value="MOFRL_assoc_dom"/>
</dbReference>
<sequence length="409" mass="43489">MRADAYKIIEKTIADCMPDSAVKNSLKALKIAGRVYVAAIGKAAWVMAKTAADFLGERLERGVVVTKYGHSKGMLNRFEIVESGHPTPDENSVLGAHKVTGLLGEASKEDTVLFLLSGGGSALVEAPAEGLSLSDIQKVTQQLLFCGAAITEINVIRKKLSAIKGGKLAGFIHGARAYSVILSDIIGENEDMIASGLTYPDTSTVENVRHIVEKYNLTMEEKVEKILRDSKPCEKSCVENHVVGSVSELCKAAAVHAAELGYEPHILTTSMQCEAREAGKWIASKEHRNYEGPFAIIAGGETVVKVTGKGLGGRNQELALYAARELAGQKDVLLFSIGSDGTDGPTDAAGGIVDGETVIKLKEARVDVEETLLNNDSYHALKKVDGLVITGPTGTNVNDVTVLLCKNNG</sequence>
<feature type="domain" description="MOFRL-associated" evidence="2">
    <location>
        <begin position="5"/>
        <end position="227"/>
    </location>
</feature>
<dbReference type="InterPro" id="IPR037035">
    <property type="entry name" value="GK-like_C_sf"/>
</dbReference>
<dbReference type="RefSeq" id="WP_120470216.1">
    <property type="nucleotide sequence ID" value="NZ_RAYQ01000012.1"/>
</dbReference>
<dbReference type="InterPro" id="IPR039760">
    <property type="entry name" value="MOFRL_protein"/>
</dbReference>
<gene>
    <name evidence="3" type="ORF">D7V94_12440</name>
</gene>
<evidence type="ECO:0000313" key="4">
    <source>
        <dbReference type="Proteomes" id="UP000280696"/>
    </source>
</evidence>
<dbReference type="EMBL" id="RAYQ01000012">
    <property type="protein sequence ID" value="RKI90917.1"/>
    <property type="molecule type" value="Genomic_DNA"/>
</dbReference>
<dbReference type="GO" id="GO:0005737">
    <property type="term" value="C:cytoplasm"/>
    <property type="evidence" value="ECO:0007669"/>
    <property type="project" value="TreeGrafter"/>
</dbReference>
<evidence type="ECO:0000259" key="2">
    <source>
        <dbReference type="Pfam" id="PF13660"/>
    </source>
</evidence>
<protein>
    <submittedName>
        <fullName evidence="3">Glycerate kinase</fullName>
    </submittedName>
</protein>
<evidence type="ECO:0000313" key="3">
    <source>
        <dbReference type="EMBL" id="RKI90917.1"/>
    </source>
</evidence>
<dbReference type="OrthoDB" id="9766552at2"/>
<dbReference type="SUPFAM" id="SSF82544">
    <property type="entry name" value="GckA/TtuD-like"/>
    <property type="match status" value="1"/>
</dbReference>
<dbReference type="InterPro" id="IPR038614">
    <property type="entry name" value="GK_N_sf"/>
</dbReference>
<dbReference type="Pfam" id="PF13660">
    <property type="entry name" value="DUF4147"/>
    <property type="match status" value="1"/>
</dbReference>
<feature type="domain" description="MOFRL" evidence="1">
    <location>
        <begin position="295"/>
        <end position="399"/>
    </location>
</feature>